<dbReference type="EMBL" id="BARS01010584">
    <property type="protein sequence ID" value="GAF95204.1"/>
    <property type="molecule type" value="Genomic_DNA"/>
</dbReference>
<evidence type="ECO:0008006" key="2">
    <source>
        <dbReference type="Google" id="ProtNLM"/>
    </source>
</evidence>
<accession>X0TPM4</accession>
<gene>
    <name evidence="1" type="ORF">S01H1_19569</name>
</gene>
<reference evidence="1" key="1">
    <citation type="journal article" date="2014" name="Front. Microbiol.">
        <title>High frequency of phylogenetically diverse reductive dehalogenase-homologous genes in deep subseafloor sedimentary metagenomes.</title>
        <authorList>
            <person name="Kawai M."/>
            <person name="Futagami T."/>
            <person name="Toyoda A."/>
            <person name="Takaki Y."/>
            <person name="Nishi S."/>
            <person name="Hori S."/>
            <person name="Arai W."/>
            <person name="Tsubouchi T."/>
            <person name="Morono Y."/>
            <person name="Uchiyama I."/>
            <person name="Ito T."/>
            <person name="Fujiyama A."/>
            <person name="Inagaki F."/>
            <person name="Takami H."/>
        </authorList>
    </citation>
    <scope>NUCLEOTIDE SEQUENCE</scope>
    <source>
        <strain evidence="1">Expedition CK06-06</strain>
    </source>
</reference>
<name>X0TPM4_9ZZZZ</name>
<protein>
    <recommendedName>
        <fullName evidence="2">MYM-type domain-containing protein</fullName>
    </recommendedName>
</protein>
<evidence type="ECO:0000313" key="1">
    <source>
        <dbReference type="EMBL" id="GAF95204.1"/>
    </source>
</evidence>
<comment type="caution">
    <text evidence="1">The sequence shown here is derived from an EMBL/GenBank/DDBJ whole genome shotgun (WGS) entry which is preliminary data.</text>
</comment>
<proteinExistence type="predicted"/>
<dbReference type="AlphaFoldDB" id="X0TPM4"/>
<organism evidence="1">
    <name type="scientific">marine sediment metagenome</name>
    <dbReference type="NCBI Taxonomy" id="412755"/>
    <lineage>
        <taxon>unclassified sequences</taxon>
        <taxon>metagenomes</taxon>
        <taxon>ecological metagenomes</taxon>
    </lineage>
</organism>
<sequence length="69" mass="8055">MGTRYIKQEKKMEFTCDACPSSDEYKGSWRKCINQAKNGGWKITKDGDNWHHACDDDCLEKLKASFEYN</sequence>